<proteinExistence type="predicted"/>
<reference evidence="2" key="1">
    <citation type="submission" date="2022-03" db="EMBL/GenBank/DDBJ databases">
        <authorList>
            <person name="Sayadi A."/>
        </authorList>
    </citation>
    <scope>NUCLEOTIDE SEQUENCE</scope>
</reference>
<comment type="caution">
    <text evidence="2">The sequence shown here is derived from an EMBL/GenBank/DDBJ whole genome shotgun (WGS) entry which is preliminary data.</text>
</comment>
<dbReference type="Proteomes" id="UP001152888">
    <property type="component" value="Unassembled WGS sequence"/>
</dbReference>
<evidence type="ECO:0000256" key="1">
    <source>
        <dbReference type="SAM" id="Phobius"/>
    </source>
</evidence>
<evidence type="ECO:0000313" key="3">
    <source>
        <dbReference type="Proteomes" id="UP001152888"/>
    </source>
</evidence>
<name>A0A9P0K9E8_ACAOB</name>
<keyword evidence="1" id="KW-1133">Transmembrane helix</keyword>
<evidence type="ECO:0000313" key="2">
    <source>
        <dbReference type="EMBL" id="CAH1970655.1"/>
    </source>
</evidence>
<sequence length="93" mass="10838">MCEETFRETCQLFADRCRPVFLRDKICEKFRFHKKVVVVVITVVVVVVLVILSDSRVSSRSLQHPKAESIREDNKAQQIVRIPVGEVEKQRQI</sequence>
<accession>A0A9P0K9E8</accession>
<keyword evidence="1" id="KW-0812">Transmembrane</keyword>
<protein>
    <submittedName>
        <fullName evidence="2">Uncharacterized protein</fullName>
    </submittedName>
</protein>
<dbReference type="EMBL" id="CAKOFQ010006776">
    <property type="protein sequence ID" value="CAH1970655.1"/>
    <property type="molecule type" value="Genomic_DNA"/>
</dbReference>
<keyword evidence="1" id="KW-0472">Membrane</keyword>
<keyword evidence="3" id="KW-1185">Reference proteome</keyword>
<gene>
    <name evidence="2" type="ORF">ACAOBT_LOCUS9035</name>
</gene>
<organism evidence="2 3">
    <name type="scientific">Acanthoscelides obtectus</name>
    <name type="common">Bean weevil</name>
    <name type="synonym">Bruchus obtectus</name>
    <dbReference type="NCBI Taxonomy" id="200917"/>
    <lineage>
        <taxon>Eukaryota</taxon>
        <taxon>Metazoa</taxon>
        <taxon>Ecdysozoa</taxon>
        <taxon>Arthropoda</taxon>
        <taxon>Hexapoda</taxon>
        <taxon>Insecta</taxon>
        <taxon>Pterygota</taxon>
        <taxon>Neoptera</taxon>
        <taxon>Endopterygota</taxon>
        <taxon>Coleoptera</taxon>
        <taxon>Polyphaga</taxon>
        <taxon>Cucujiformia</taxon>
        <taxon>Chrysomeloidea</taxon>
        <taxon>Chrysomelidae</taxon>
        <taxon>Bruchinae</taxon>
        <taxon>Bruchini</taxon>
        <taxon>Acanthoscelides</taxon>
    </lineage>
</organism>
<dbReference type="AlphaFoldDB" id="A0A9P0K9E8"/>
<feature type="transmembrane region" description="Helical" evidence="1">
    <location>
        <begin position="36"/>
        <end position="53"/>
    </location>
</feature>